<dbReference type="InterPro" id="IPR020045">
    <property type="entry name" value="DNA_polI_H3TH"/>
</dbReference>
<dbReference type="Gene3D" id="3.40.50.1010">
    <property type="entry name" value="5'-nuclease"/>
    <property type="match status" value="1"/>
</dbReference>
<dbReference type="CDD" id="cd08637">
    <property type="entry name" value="DNA_pol_A_pol_I_C"/>
    <property type="match status" value="1"/>
</dbReference>
<dbReference type="SMART" id="SM00279">
    <property type="entry name" value="HhH2"/>
    <property type="match status" value="1"/>
</dbReference>
<accession>A0A934HUH9</accession>
<dbReference type="GO" id="GO:0006302">
    <property type="term" value="P:double-strand break repair"/>
    <property type="evidence" value="ECO:0007669"/>
    <property type="project" value="TreeGrafter"/>
</dbReference>
<dbReference type="InterPro" id="IPR001098">
    <property type="entry name" value="DNA-dir_DNA_pol_A_palm_dom"/>
</dbReference>
<evidence type="ECO:0000259" key="18">
    <source>
        <dbReference type="SMART" id="SM00482"/>
    </source>
</evidence>
<evidence type="ECO:0000256" key="16">
    <source>
        <dbReference type="RuleBase" id="RU004460"/>
    </source>
</evidence>
<dbReference type="NCBIfam" id="TIGR00593">
    <property type="entry name" value="pola"/>
    <property type="match status" value="1"/>
</dbReference>
<dbReference type="Gene3D" id="3.30.70.370">
    <property type="match status" value="1"/>
</dbReference>
<protein>
    <recommendedName>
        <fullName evidence="3 15">DNA polymerase I</fullName>
        <ecNumber evidence="2 15">2.7.7.7</ecNumber>
    </recommendedName>
</protein>
<evidence type="ECO:0000256" key="2">
    <source>
        <dbReference type="ARBA" id="ARBA00012417"/>
    </source>
</evidence>
<dbReference type="CDD" id="cd09859">
    <property type="entry name" value="PIN_53EXO"/>
    <property type="match status" value="1"/>
</dbReference>
<comment type="subunit">
    <text evidence="16">Single-chain monomer with multiple functions.</text>
</comment>
<dbReference type="SUPFAM" id="SSF53098">
    <property type="entry name" value="Ribonuclease H-like"/>
    <property type="match status" value="1"/>
</dbReference>
<dbReference type="SUPFAM" id="SSF47807">
    <property type="entry name" value="5' to 3' exonuclease, C-terminal subdomain"/>
    <property type="match status" value="1"/>
</dbReference>
<evidence type="ECO:0000256" key="12">
    <source>
        <dbReference type="ARBA" id="ARBA00023125"/>
    </source>
</evidence>
<dbReference type="InterPro" id="IPR002421">
    <property type="entry name" value="5-3_exonuclease"/>
</dbReference>
<keyword evidence="20" id="KW-1185">Reference proteome</keyword>
<keyword evidence="4 16" id="KW-0808">Transferase</keyword>
<keyword evidence="6 16" id="KW-0235">DNA replication</keyword>
<dbReference type="Gene3D" id="1.10.150.20">
    <property type="entry name" value="5' to 3' exonuclease, C-terminal subdomain"/>
    <property type="match status" value="2"/>
</dbReference>
<evidence type="ECO:0000256" key="3">
    <source>
        <dbReference type="ARBA" id="ARBA00020311"/>
    </source>
</evidence>
<dbReference type="FunFam" id="1.10.150.20:FF:000002">
    <property type="entry name" value="DNA polymerase I"/>
    <property type="match status" value="1"/>
</dbReference>
<dbReference type="FunFam" id="1.20.1060.10:FF:000001">
    <property type="entry name" value="DNA polymerase I"/>
    <property type="match status" value="1"/>
</dbReference>
<dbReference type="Pfam" id="PF22619">
    <property type="entry name" value="DNA_polI_exo1"/>
    <property type="match status" value="1"/>
</dbReference>
<dbReference type="EMBL" id="JAEEGB010000004">
    <property type="protein sequence ID" value="MBI6871644.1"/>
    <property type="molecule type" value="Genomic_DNA"/>
</dbReference>
<organism evidence="19 20">
    <name type="scientific">Clostridium aciditolerans</name>
    <dbReference type="NCBI Taxonomy" id="339861"/>
    <lineage>
        <taxon>Bacteria</taxon>
        <taxon>Bacillati</taxon>
        <taxon>Bacillota</taxon>
        <taxon>Clostridia</taxon>
        <taxon>Eubacteriales</taxon>
        <taxon>Clostridiaceae</taxon>
        <taxon>Clostridium</taxon>
    </lineage>
</organism>
<evidence type="ECO:0000256" key="5">
    <source>
        <dbReference type="ARBA" id="ARBA00022695"/>
    </source>
</evidence>
<dbReference type="NCBIfam" id="NF004397">
    <property type="entry name" value="PRK05755.1"/>
    <property type="match status" value="1"/>
</dbReference>
<reference evidence="19" key="1">
    <citation type="submission" date="2020-12" db="EMBL/GenBank/DDBJ databases">
        <title>Clostridium thailandense sp. nov., a novel acetogenic bacterium isolated from peat land soil in Thailand.</title>
        <authorList>
            <person name="Chaikitkaew S."/>
            <person name="Birkeland N.K."/>
        </authorList>
    </citation>
    <scope>NUCLEOTIDE SEQUENCE</scope>
    <source>
        <strain evidence="19">DSM 17425</strain>
    </source>
</reference>
<proteinExistence type="inferred from homology"/>
<keyword evidence="10 16" id="KW-0269">Exonuclease</keyword>
<dbReference type="CDD" id="cd09898">
    <property type="entry name" value="H3TH_53EXO"/>
    <property type="match status" value="1"/>
</dbReference>
<dbReference type="CDD" id="cd06140">
    <property type="entry name" value="DNA_polA_I_Bacillus_like_exo"/>
    <property type="match status" value="1"/>
</dbReference>
<evidence type="ECO:0000256" key="4">
    <source>
        <dbReference type="ARBA" id="ARBA00022679"/>
    </source>
</evidence>
<evidence type="ECO:0000256" key="13">
    <source>
        <dbReference type="ARBA" id="ARBA00023204"/>
    </source>
</evidence>
<keyword evidence="11 16" id="KW-0239">DNA-directed DNA polymerase</keyword>
<keyword evidence="5 16" id="KW-0548">Nucleotidyltransferase</keyword>
<dbReference type="PRINTS" id="PR00868">
    <property type="entry name" value="DNAPOLI"/>
</dbReference>
<dbReference type="InterPro" id="IPR036279">
    <property type="entry name" value="5-3_exonuclease_C_sf"/>
</dbReference>
<comment type="function">
    <text evidence="16">In addition to polymerase activity, this DNA polymerase exhibits 5'-3' exonuclease activity.</text>
</comment>
<dbReference type="SUPFAM" id="SSF56672">
    <property type="entry name" value="DNA/RNA polymerases"/>
    <property type="match status" value="1"/>
</dbReference>
<dbReference type="AlphaFoldDB" id="A0A934HUH9"/>
<dbReference type="InterPro" id="IPR019760">
    <property type="entry name" value="DNA-dir_DNA_pol_A_CS"/>
</dbReference>
<dbReference type="InterPro" id="IPR036397">
    <property type="entry name" value="RNaseH_sf"/>
</dbReference>
<evidence type="ECO:0000256" key="15">
    <source>
        <dbReference type="NCBIfam" id="TIGR00593"/>
    </source>
</evidence>
<dbReference type="Gene3D" id="1.20.1060.10">
    <property type="entry name" value="Taq DNA Polymerase, Chain T, domain 4"/>
    <property type="match status" value="1"/>
</dbReference>
<dbReference type="InterPro" id="IPR054690">
    <property type="entry name" value="DNA_polI_exonuclease"/>
</dbReference>
<feature type="domain" description="DNA-directed DNA polymerase family A palm" evidence="18">
    <location>
        <begin position="645"/>
        <end position="852"/>
    </location>
</feature>
<dbReference type="InterPro" id="IPR043502">
    <property type="entry name" value="DNA/RNA_pol_sf"/>
</dbReference>
<evidence type="ECO:0000313" key="19">
    <source>
        <dbReference type="EMBL" id="MBI6871644.1"/>
    </source>
</evidence>
<comment type="catalytic activity">
    <reaction evidence="14 16">
        <text>DNA(n) + a 2'-deoxyribonucleoside 5'-triphosphate = DNA(n+1) + diphosphate</text>
        <dbReference type="Rhea" id="RHEA:22508"/>
        <dbReference type="Rhea" id="RHEA-COMP:17339"/>
        <dbReference type="Rhea" id="RHEA-COMP:17340"/>
        <dbReference type="ChEBI" id="CHEBI:33019"/>
        <dbReference type="ChEBI" id="CHEBI:61560"/>
        <dbReference type="ChEBI" id="CHEBI:173112"/>
        <dbReference type="EC" id="2.7.7.7"/>
    </reaction>
</comment>
<evidence type="ECO:0000256" key="10">
    <source>
        <dbReference type="ARBA" id="ARBA00022839"/>
    </source>
</evidence>
<dbReference type="Gene3D" id="3.30.420.10">
    <property type="entry name" value="Ribonuclease H-like superfamily/Ribonuclease H"/>
    <property type="match status" value="1"/>
</dbReference>
<feature type="domain" description="5'-3' exonuclease" evidence="17">
    <location>
        <begin position="2"/>
        <end position="263"/>
    </location>
</feature>
<dbReference type="InterPro" id="IPR008918">
    <property type="entry name" value="HhH2"/>
</dbReference>
<dbReference type="GO" id="GO:0008409">
    <property type="term" value="F:5'-3' exonuclease activity"/>
    <property type="evidence" value="ECO:0007669"/>
    <property type="project" value="UniProtKB-UniRule"/>
</dbReference>
<dbReference type="SUPFAM" id="SSF88723">
    <property type="entry name" value="PIN domain-like"/>
    <property type="match status" value="1"/>
</dbReference>
<gene>
    <name evidence="16 19" type="primary">polA</name>
    <name evidence="19" type="ORF">I6U51_02845</name>
</gene>
<keyword evidence="8 16" id="KW-0227">DNA damage</keyword>
<evidence type="ECO:0000313" key="20">
    <source>
        <dbReference type="Proteomes" id="UP000622687"/>
    </source>
</evidence>
<dbReference type="GO" id="GO:0003887">
    <property type="term" value="F:DNA-directed DNA polymerase activity"/>
    <property type="evidence" value="ECO:0007669"/>
    <property type="project" value="UniProtKB-UniRule"/>
</dbReference>
<dbReference type="SMART" id="SM00475">
    <property type="entry name" value="53EXOc"/>
    <property type="match status" value="1"/>
</dbReference>
<dbReference type="PROSITE" id="PS00447">
    <property type="entry name" value="DNA_POLYMERASE_A"/>
    <property type="match status" value="1"/>
</dbReference>
<evidence type="ECO:0000256" key="7">
    <source>
        <dbReference type="ARBA" id="ARBA00022722"/>
    </source>
</evidence>
<dbReference type="GO" id="GO:0006261">
    <property type="term" value="P:DNA-templated DNA replication"/>
    <property type="evidence" value="ECO:0007669"/>
    <property type="project" value="UniProtKB-UniRule"/>
</dbReference>
<evidence type="ECO:0000256" key="14">
    <source>
        <dbReference type="ARBA" id="ARBA00049244"/>
    </source>
</evidence>
<keyword evidence="7" id="KW-0540">Nuclease</keyword>
<dbReference type="Proteomes" id="UP000622687">
    <property type="component" value="Unassembled WGS sequence"/>
</dbReference>
<dbReference type="InterPro" id="IPR012337">
    <property type="entry name" value="RNaseH-like_sf"/>
</dbReference>
<dbReference type="RefSeq" id="WP_211141098.1">
    <property type="nucleotide sequence ID" value="NZ_JAEEGB010000004.1"/>
</dbReference>
<dbReference type="SMART" id="SM00482">
    <property type="entry name" value="POLAc"/>
    <property type="match status" value="1"/>
</dbReference>
<dbReference type="Pfam" id="PF02739">
    <property type="entry name" value="5_3_exonuc_N"/>
    <property type="match status" value="1"/>
</dbReference>
<dbReference type="InterPro" id="IPR002298">
    <property type="entry name" value="DNA_polymerase_A"/>
</dbReference>
<name>A0A934HUH9_9CLOT</name>
<dbReference type="GO" id="GO:0003677">
    <property type="term" value="F:DNA binding"/>
    <property type="evidence" value="ECO:0007669"/>
    <property type="project" value="UniProtKB-UniRule"/>
</dbReference>
<evidence type="ECO:0000256" key="11">
    <source>
        <dbReference type="ARBA" id="ARBA00022932"/>
    </source>
</evidence>
<sequence>MTKERLLILDGNSLMNRAFYALPPLTNSEGLHTNAVYGFITMLLKMKEEISPNYIVSTFDRSAPTFRHSEYKEYKAGRKKMPEELAEQFPVVKELLELLSINIFEIDGFEADDLIGTLSTFAENKDIEVYIVTGDRDALQLASDNIKVIITKKGITEKEIYDGKRMVEEHGVTPSQFIDVKGLMGDSSDNIPGVPGIGEKTAFKLIKEYGSIENVLSNIDNISGKKIKENLHQYSEQAIFSKKLATIMKDVPIDIDLDSIKSKENYNAEGLRKLFMRLQFKTLINKIPGIEKGSENIDIESEESDEEQEVIFESIDKIDRFKDVSEQILAVCKNKNELLYMTFKIADASVYSKNYIEKIFVNLKENNYVVEIKQLMDVNEEQVINLLKSILEDKNIQKVSHDVKMPHTILRKMGISFEGIKFDTKIAAYLIDSSKGEYELEDIIGNYLLIRPTGDDLTKQVKHTALLSKIFESLEASIKEANMDELLYEVEQPLTEVLAYMEYEGFKVDIEKLTELGDKFKVEISTIQKEIYDLAEEEFNINSPKQLGKILFEKLDLPVIKKTKTGYSTNAEVLDELSDKHPIIEKITYYRQLTKLYSTYIEGLKAVVDEDGKIHSSFNQTVTTTGRLSSTEPNLQNIPIKYEMGREIRKVFVPENDNCVILSADYSQIELRVLAHIANDENLIDAFVNHSDIHTKTASEVFRVPIDEVTPLQRSNAKAVNFGIVYGIGDFSLAKDLKISRKEAKNYIDTYFERYPGVKKYLDDAIEQAKEKLYVTTVMNRRRFIPEIKASNKMVRSFGERLAMNTPIQGSAADIIKLAMVNVYDELRKRNLNSKLILQVHDELIVNVHKEELEEVKAIVKKEMEEVLDLRVPLEVDINIGGNWYEAK</sequence>
<dbReference type="InterPro" id="IPR018320">
    <property type="entry name" value="DNA_polymerase_1"/>
</dbReference>
<evidence type="ECO:0000256" key="6">
    <source>
        <dbReference type="ARBA" id="ARBA00022705"/>
    </source>
</evidence>
<dbReference type="PANTHER" id="PTHR10133">
    <property type="entry name" value="DNA POLYMERASE I"/>
    <property type="match status" value="1"/>
</dbReference>
<dbReference type="InterPro" id="IPR029060">
    <property type="entry name" value="PIN-like_dom_sf"/>
</dbReference>
<keyword evidence="12 16" id="KW-0238">DNA-binding</keyword>
<dbReference type="Pfam" id="PF01367">
    <property type="entry name" value="5_3_exonuc"/>
    <property type="match status" value="1"/>
</dbReference>
<dbReference type="Pfam" id="PF00476">
    <property type="entry name" value="DNA_pol_A"/>
    <property type="match status" value="1"/>
</dbReference>
<dbReference type="InterPro" id="IPR020046">
    <property type="entry name" value="5-3_exonucl_a-hlix_arch_N"/>
</dbReference>
<dbReference type="FunFam" id="3.40.50.1010:FF:000001">
    <property type="entry name" value="DNA polymerase I"/>
    <property type="match status" value="1"/>
</dbReference>
<evidence type="ECO:0000256" key="9">
    <source>
        <dbReference type="ARBA" id="ARBA00022801"/>
    </source>
</evidence>
<dbReference type="FunFam" id="1.10.150.20:FF:000003">
    <property type="entry name" value="DNA polymerase I"/>
    <property type="match status" value="1"/>
</dbReference>
<evidence type="ECO:0000256" key="1">
    <source>
        <dbReference type="ARBA" id="ARBA00007705"/>
    </source>
</evidence>
<keyword evidence="9 16" id="KW-0378">Hydrolase</keyword>
<evidence type="ECO:0000256" key="8">
    <source>
        <dbReference type="ARBA" id="ARBA00022763"/>
    </source>
</evidence>
<evidence type="ECO:0000259" key="17">
    <source>
        <dbReference type="SMART" id="SM00475"/>
    </source>
</evidence>
<comment type="similarity">
    <text evidence="1 16">Belongs to the DNA polymerase type-A family.</text>
</comment>
<keyword evidence="13 16" id="KW-0234">DNA repair</keyword>
<comment type="caution">
    <text evidence="19">The sequence shown here is derived from an EMBL/GenBank/DDBJ whole genome shotgun (WGS) entry which is preliminary data.</text>
</comment>
<dbReference type="PANTHER" id="PTHR10133:SF27">
    <property type="entry name" value="DNA POLYMERASE NU"/>
    <property type="match status" value="1"/>
</dbReference>
<dbReference type="EC" id="2.7.7.7" evidence="2 15"/>